<feature type="region of interest" description="Disordered" evidence="1">
    <location>
        <begin position="1"/>
        <end position="20"/>
    </location>
</feature>
<dbReference type="EMBL" id="BFEA01000041">
    <property type="protein sequence ID" value="GBG63645.1"/>
    <property type="molecule type" value="Genomic_DNA"/>
</dbReference>
<evidence type="ECO:0000259" key="2">
    <source>
        <dbReference type="Pfam" id="PF00156"/>
    </source>
</evidence>
<accession>A0A388K0U8</accession>
<gene>
    <name evidence="3" type="ORF">CBR_g38956</name>
</gene>
<dbReference type="GO" id="GO:0046100">
    <property type="term" value="P:hypoxanthine metabolic process"/>
    <property type="evidence" value="ECO:0007669"/>
    <property type="project" value="TreeGrafter"/>
</dbReference>
<feature type="region of interest" description="Disordered" evidence="1">
    <location>
        <begin position="284"/>
        <end position="310"/>
    </location>
</feature>
<dbReference type="InterPro" id="IPR029057">
    <property type="entry name" value="PRTase-like"/>
</dbReference>
<comment type="caution">
    <text evidence="3">The sequence shown here is derived from an EMBL/GenBank/DDBJ whole genome shotgun (WGS) entry which is preliminary data.</text>
</comment>
<dbReference type="InterPro" id="IPR050408">
    <property type="entry name" value="HGPRT"/>
</dbReference>
<dbReference type="STRING" id="69332.A0A388K0U8"/>
<dbReference type="InterPro" id="IPR000836">
    <property type="entry name" value="PRTase_dom"/>
</dbReference>
<evidence type="ECO:0000313" key="3">
    <source>
        <dbReference type="EMBL" id="GBG63645.1"/>
    </source>
</evidence>
<reference evidence="3 4" key="1">
    <citation type="journal article" date="2018" name="Cell">
        <title>The Chara Genome: Secondary Complexity and Implications for Plant Terrestrialization.</title>
        <authorList>
            <person name="Nishiyama T."/>
            <person name="Sakayama H."/>
            <person name="Vries J.D."/>
            <person name="Buschmann H."/>
            <person name="Saint-Marcoux D."/>
            <person name="Ullrich K.K."/>
            <person name="Haas F.B."/>
            <person name="Vanderstraeten L."/>
            <person name="Becker D."/>
            <person name="Lang D."/>
            <person name="Vosolsobe S."/>
            <person name="Rombauts S."/>
            <person name="Wilhelmsson P.K.I."/>
            <person name="Janitza P."/>
            <person name="Kern R."/>
            <person name="Heyl A."/>
            <person name="Rumpler F."/>
            <person name="Villalobos L.I.A.C."/>
            <person name="Clay J.M."/>
            <person name="Skokan R."/>
            <person name="Toyoda A."/>
            <person name="Suzuki Y."/>
            <person name="Kagoshima H."/>
            <person name="Schijlen E."/>
            <person name="Tajeshwar N."/>
            <person name="Catarino B."/>
            <person name="Hetherington A.J."/>
            <person name="Saltykova A."/>
            <person name="Bonnot C."/>
            <person name="Breuninger H."/>
            <person name="Symeonidi A."/>
            <person name="Radhakrishnan G.V."/>
            <person name="Van Nieuwerburgh F."/>
            <person name="Deforce D."/>
            <person name="Chang C."/>
            <person name="Karol K.G."/>
            <person name="Hedrich R."/>
            <person name="Ulvskov P."/>
            <person name="Glockner G."/>
            <person name="Delwiche C.F."/>
            <person name="Petrasek J."/>
            <person name="Van de Peer Y."/>
            <person name="Friml J."/>
            <person name="Beilby M."/>
            <person name="Dolan L."/>
            <person name="Kohara Y."/>
            <person name="Sugano S."/>
            <person name="Fujiyama A."/>
            <person name="Delaux P.-M."/>
            <person name="Quint M."/>
            <person name="TheiBen G."/>
            <person name="Hagemann M."/>
            <person name="Harholt J."/>
            <person name="Dunand C."/>
            <person name="Zachgo S."/>
            <person name="Langdale J."/>
            <person name="Maumus F."/>
            <person name="Straeten D.V.D."/>
            <person name="Gould S.B."/>
            <person name="Rensing S.A."/>
        </authorList>
    </citation>
    <scope>NUCLEOTIDE SEQUENCE [LARGE SCALE GENOMIC DNA]</scope>
    <source>
        <strain evidence="3 4">S276</strain>
    </source>
</reference>
<dbReference type="GO" id="GO:0032263">
    <property type="term" value="P:GMP salvage"/>
    <property type="evidence" value="ECO:0007669"/>
    <property type="project" value="TreeGrafter"/>
</dbReference>
<sequence>MATSSSECDPDGNQRRSGDRDVISEHADVVDLVQSDTWIRRSRSHQTVSPEAADIARVLFSADDIYRRVCELAREISADLAGKQVVVLGVATGAFVFLADLVRELSLPVQIGIIHAQSYYGSSTESAGRVNVSFDRLKVDISAKHVLLVEDIIDTGRTLQKLLTEMVAASPTLFPKPPASISVCALLDKQARRVKPLPRLIGSGKLYAGYDCEDVFVVGYGLDFDERYRSLPFIGVLKSDVFLHSAEGKQQRRATGEGGGGGGGGGGERFGGVLKSDVFLHSACHSQEHEEEEKEKEKEEEEEEEMIWRM</sequence>
<dbReference type="Gramene" id="GBG63645">
    <property type="protein sequence ID" value="GBG63645"/>
    <property type="gene ID" value="CBR_g38956"/>
</dbReference>
<dbReference type="OrthoDB" id="9449045at2759"/>
<dbReference type="Pfam" id="PF00156">
    <property type="entry name" value="Pribosyltran"/>
    <property type="match status" value="1"/>
</dbReference>
<feature type="domain" description="Phosphoribosyltransferase" evidence="2">
    <location>
        <begin position="64"/>
        <end position="196"/>
    </location>
</feature>
<feature type="region of interest" description="Disordered" evidence="1">
    <location>
        <begin position="248"/>
        <end position="272"/>
    </location>
</feature>
<keyword evidence="4" id="KW-1185">Reference proteome</keyword>
<evidence type="ECO:0000256" key="1">
    <source>
        <dbReference type="SAM" id="MobiDB-lite"/>
    </source>
</evidence>
<dbReference type="Gene3D" id="3.40.50.2020">
    <property type="match status" value="1"/>
</dbReference>
<dbReference type="PANTHER" id="PTHR43340:SF1">
    <property type="entry name" value="HYPOXANTHINE PHOSPHORIBOSYLTRANSFERASE"/>
    <property type="match status" value="1"/>
</dbReference>
<dbReference type="GO" id="GO:0006178">
    <property type="term" value="P:guanine salvage"/>
    <property type="evidence" value="ECO:0007669"/>
    <property type="project" value="TreeGrafter"/>
</dbReference>
<proteinExistence type="predicted"/>
<dbReference type="AlphaFoldDB" id="A0A388K0U8"/>
<dbReference type="GO" id="GO:0005829">
    <property type="term" value="C:cytosol"/>
    <property type="evidence" value="ECO:0007669"/>
    <property type="project" value="TreeGrafter"/>
</dbReference>
<name>A0A388K0U8_CHABU</name>
<evidence type="ECO:0000313" key="4">
    <source>
        <dbReference type="Proteomes" id="UP000265515"/>
    </source>
</evidence>
<dbReference type="GO" id="GO:0032264">
    <property type="term" value="P:IMP salvage"/>
    <property type="evidence" value="ECO:0007669"/>
    <property type="project" value="TreeGrafter"/>
</dbReference>
<protein>
    <recommendedName>
        <fullName evidence="2">Phosphoribosyltransferase domain-containing protein</fullName>
    </recommendedName>
</protein>
<feature type="compositionally biased region" description="Gly residues" evidence="1">
    <location>
        <begin position="256"/>
        <end position="270"/>
    </location>
</feature>
<dbReference type="GO" id="GO:0004422">
    <property type="term" value="F:hypoxanthine phosphoribosyltransferase activity"/>
    <property type="evidence" value="ECO:0007669"/>
    <property type="project" value="TreeGrafter"/>
</dbReference>
<dbReference type="GO" id="GO:0000287">
    <property type="term" value="F:magnesium ion binding"/>
    <property type="evidence" value="ECO:0007669"/>
    <property type="project" value="TreeGrafter"/>
</dbReference>
<dbReference type="CDD" id="cd06223">
    <property type="entry name" value="PRTases_typeI"/>
    <property type="match status" value="1"/>
</dbReference>
<feature type="compositionally biased region" description="Acidic residues" evidence="1">
    <location>
        <begin position="289"/>
        <end position="310"/>
    </location>
</feature>
<dbReference type="SUPFAM" id="SSF53271">
    <property type="entry name" value="PRTase-like"/>
    <property type="match status" value="1"/>
</dbReference>
<organism evidence="3 4">
    <name type="scientific">Chara braunii</name>
    <name type="common">Braun's stonewort</name>
    <dbReference type="NCBI Taxonomy" id="69332"/>
    <lineage>
        <taxon>Eukaryota</taxon>
        <taxon>Viridiplantae</taxon>
        <taxon>Streptophyta</taxon>
        <taxon>Charophyceae</taxon>
        <taxon>Charales</taxon>
        <taxon>Characeae</taxon>
        <taxon>Chara</taxon>
    </lineage>
</organism>
<dbReference type="Proteomes" id="UP000265515">
    <property type="component" value="Unassembled WGS sequence"/>
</dbReference>
<dbReference type="PANTHER" id="PTHR43340">
    <property type="entry name" value="HYPOXANTHINE-GUANINE PHOSPHORIBOSYLTRANSFERASE"/>
    <property type="match status" value="1"/>
</dbReference>